<keyword evidence="2" id="KW-1185">Reference proteome</keyword>
<comment type="caution">
    <text evidence="1">The sequence shown here is derived from an EMBL/GenBank/DDBJ whole genome shotgun (WGS) entry which is preliminary data.</text>
</comment>
<gene>
    <name evidence="1" type="ORF">ACH5RR_027683</name>
</gene>
<protein>
    <submittedName>
        <fullName evidence="1">Uncharacterized protein</fullName>
    </submittedName>
</protein>
<evidence type="ECO:0000313" key="2">
    <source>
        <dbReference type="Proteomes" id="UP001630127"/>
    </source>
</evidence>
<reference evidence="1 2" key="1">
    <citation type="submission" date="2024-11" db="EMBL/GenBank/DDBJ databases">
        <title>A near-complete genome assembly of Cinchona calisaya.</title>
        <authorList>
            <person name="Lian D.C."/>
            <person name="Zhao X.W."/>
            <person name="Wei L."/>
        </authorList>
    </citation>
    <scope>NUCLEOTIDE SEQUENCE [LARGE SCALE GENOMIC DNA]</scope>
    <source>
        <tissue evidence="1">Nenye</tissue>
    </source>
</reference>
<dbReference type="EMBL" id="JBJUIK010000012">
    <property type="protein sequence ID" value="KAL3508282.1"/>
    <property type="molecule type" value="Genomic_DNA"/>
</dbReference>
<dbReference type="AlphaFoldDB" id="A0ABD2YPU5"/>
<accession>A0ABD2YPU5</accession>
<sequence length="124" mass="12513">MLVNSITDHLEGGGGNRNVMPGMEGICGRVVGNEEGIGGNETVGRVPGIVGKDGWVVGNVGSGGIGPPGFGRVVGMFGMVGIDGIVVGSPGIVGVVVCSSCRAASQFWLPTEIVKTTARMKMLE</sequence>
<name>A0ABD2YPU5_9GENT</name>
<organism evidence="1 2">
    <name type="scientific">Cinchona calisaya</name>
    <dbReference type="NCBI Taxonomy" id="153742"/>
    <lineage>
        <taxon>Eukaryota</taxon>
        <taxon>Viridiplantae</taxon>
        <taxon>Streptophyta</taxon>
        <taxon>Embryophyta</taxon>
        <taxon>Tracheophyta</taxon>
        <taxon>Spermatophyta</taxon>
        <taxon>Magnoliopsida</taxon>
        <taxon>eudicotyledons</taxon>
        <taxon>Gunneridae</taxon>
        <taxon>Pentapetalae</taxon>
        <taxon>asterids</taxon>
        <taxon>lamiids</taxon>
        <taxon>Gentianales</taxon>
        <taxon>Rubiaceae</taxon>
        <taxon>Cinchonoideae</taxon>
        <taxon>Cinchoneae</taxon>
        <taxon>Cinchona</taxon>
    </lineage>
</organism>
<proteinExistence type="predicted"/>
<dbReference type="Proteomes" id="UP001630127">
    <property type="component" value="Unassembled WGS sequence"/>
</dbReference>
<evidence type="ECO:0000313" key="1">
    <source>
        <dbReference type="EMBL" id="KAL3508282.1"/>
    </source>
</evidence>